<dbReference type="InterPro" id="IPR009053">
    <property type="entry name" value="Prefoldin"/>
</dbReference>
<dbReference type="Proteomes" id="UP001432027">
    <property type="component" value="Unassembled WGS sequence"/>
</dbReference>
<dbReference type="FunFam" id="1.10.287.370:FF:000073">
    <property type="entry name" value="Predicted protein"/>
    <property type="match status" value="1"/>
</dbReference>
<dbReference type="Pfam" id="PF02996">
    <property type="entry name" value="Prefoldin"/>
    <property type="match status" value="1"/>
</dbReference>
<comment type="subunit">
    <text evidence="2">Heterohexamer of two PFD-alpha type and four PFD-beta type subunits.</text>
</comment>
<dbReference type="GO" id="GO:0051082">
    <property type="term" value="F:unfolded protein binding"/>
    <property type="evidence" value="ECO:0007669"/>
    <property type="project" value="InterPro"/>
</dbReference>
<evidence type="ECO:0000256" key="1">
    <source>
        <dbReference type="ARBA" id="ARBA00010048"/>
    </source>
</evidence>
<keyword evidence="3" id="KW-0175">Coiled coil</keyword>
<dbReference type="GO" id="GO:1990115">
    <property type="term" value="P:RNA polymerase III assembly"/>
    <property type="evidence" value="ECO:0007669"/>
    <property type="project" value="TreeGrafter"/>
</dbReference>
<dbReference type="PANTHER" id="PTHR12674">
    <property type="entry name" value="PREFOLDIN SUBUNIT 5"/>
    <property type="match status" value="1"/>
</dbReference>
<proteinExistence type="inferred from homology"/>
<reference evidence="4" key="1">
    <citation type="submission" date="2023-10" db="EMBL/GenBank/DDBJ databases">
        <title>Genome assembly of Pristionchus species.</title>
        <authorList>
            <person name="Yoshida K."/>
            <person name="Sommer R.J."/>
        </authorList>
    </citation>
    <scope>NUCLEOTIDE SEQUENCE</scope>
    <source>
        <strain evidence="4">RS0144</strain>
    </source>
</reference>
<dbReference type="AlphaFoldDB" id="A0AAV5TAK5"/>
<evidence type="ECO:0008006" key="6">
    <source>
        <dbReference type="Google" id="ProtNLM"/>
    </source>
</evidence>
<comment type="similarity">
    <text evidence="1">Belongs to the prefoldin subunit alpha family.</text>
</comment>
<dbReference type="InterPro" id="IPR004127">
    <property type="entry name" value="Prefoldin_subunit_alpha"/>
</dbReference>
<name>A0AAV5TAK5_9BILA</name>
<feature type="coiled-coil region" evidence="3">
    <location>
        <begin position="23"/>
        <end position="50"/>
    </location>
</feature>
<dbReference type="PANTHER" id="PTHR12674:SF2">
    <property type="entry name" value="PREFOLDIN SUBUNIT 5"/>
    <property type="match status" value="1"/>
</dbReference>
<feature type="non-terminal residue" evidence="4">
    <location>
        <position position="1"/>
    </location>
</feature>
<dbReference type="GO" id="GO:0005737">
    <property type="term" value="C:cytoplasm"/>
    <property type="evidence" value="ECO:0007669"/>
    <property type="project" value="TreeGrafter"/>
</dbReference>
<protein>
    <recommendedName>
        <fullName evidence="6">Prefoldin subunit 5</fullName>
    </recommendedName>
</protein>
<dbReference type="SUPFAM" id="SSF46579">
    <property type="entry name" value="Prefoldin"/>
    <property type="match status" value="1"/>
</dbReference>
<dbReference type="GO" id="GO:1990114">
    <property type="term" value="P:RNA polymerase II core complex assembly"/>
    <property type="evidence" value="ECO:0007669"/>
    <property type="project" value="TreeGrafter"/>
</dbReference>
<dbReference type="InterPro" id="IPR011599">
    <property type="entry name" value="PFD_alpha_archaea"/>
</dbReference>
<evidence type="ECO:0000256" key="2">
    <source>
        <dbReference type="ARBA" id="ARBA00011695"/>
    </source>
</evidence>
<evidence type="ECO:0000313" key="4">
    <source>
        <dbReference type="EMBL" id="GMS89415.1"/>
    </source>
</evidence>
<dbReference type="Gene3D" id="1.10.287.370">
    <property type="match status" value="1"/>
</dbReference>
<comment type="caution">
    <text evidence="4">The sequence shown here is derived from an EMBL/GenBank/DDBJ whole genome shotgun (WGS) entry which is preliminary data.</text>
</comment>
<dbReference type="GO" id="GO:1990113">
    <property type="term" value="P:RNA polymerase I assembly"/>
    <property type="evidence" value="ECO:0007669"/>
    <property type="project" value="TreeGrafter"/>
</dbReference>
<keyword evidence="5" id="KW-1185">Reference proteome</keyword>
<sequence>VFKMSGEGDTAGRNLINIDDLGLEQLSSLQKQIEREIEFFTESIKQLKIAAGKYSGSAEAIAQLAKSNQDDSALIPLSESMYIRASLSDPKKTLVDIGTCYYVEMTHEKAIDYFDRKTKFINGQAEKVEALIRDKAVSRQKVSEKFNQKVQTALAQRPQ</sequence>
<dbReference type="GO" id="GO:0006457">
    <property type="term" value="P:protein folding"/>
    <property type="evidence" value="ECO:0007669"/>
    <property type="project" value="InterPro"/>
</dbReference>
<evidence type="ECO:0000256" key="3">
    <source>
        <dbReference type="SAM" id="Coils"/>
    </source>
</evidence>
<dbReference type="NCBIfam" id="TIGR00293">
    <property type="entry name" value="prefoldin subunit alpha"/>
    <property type="match status" value="1"/>
</dbReference>
<gene>
    <name evidence="4" type="ORF">PENTCL1PPCAC_11590</name>
</gene>
<dbReference type="CDD" id="cd23157">
    <property type="entry name" value="Prefoldin_5"/>
    <property type="match status" value="1"/>
</dbReference>
<dbReference type="EMBL" id="BTSX01000003">
    <property type="protein sequence ID" value="GMS89415.1"/>
    <property type="molecule type" value="Genomic_DNA"/>
</dbReference>
<dbReference type="GO" id="GO:0016272">
    <property type="term" value="C:prefoldin complex"/>
    <property type="evidence" value="ECO:0007669"/>
    <property type="project" value="InterPro"/>
</dbReference>
<accession>A0AAV5TAK5</accession>
<evidence type="ECO:0000313" key="5">
    <source>
        <dbReference type="Proteomes" id="UP001432027"/>
    </source>
</evidence>
<organism evidence="4 5">
    <name type="scientific">Pristionchus entomophagus</name>
    <dbReference type="NCBI Taxonomy" id="358040"/>
    <lineage>
        <taxon>Eukaryota</taxon>
        <taxon>Metazoa</taxon>
        <taxon>Ecdysozoa</taxon>
        <taxon>Nematoda</taxon>
        <taxon>Chromadorea</taxon>
        <taxon>Rhabditida</taxon>
        <taxon>Rhabditina</taxon>
        <taxon>Diplogasteromorpha</taxon>
        <taxon>Diplogasteroidea</taxon>
        <taxon>Neodiplogasteridae</taxon>
        <taxon>Pristionchus</taxon>
    </lineage>
</organism>